<name>A0A1L3SMP7_9HYPH</name>
<dbReference type="InterPro" id="IPR018389">
    <property type="entry name" value="DctP_fam"/>
</dbReference>
<dbReference type="AlphaFoldDB" id="A0A1L3SMP7"/>
<dbReference type="EMBL" id="CP018171">
    <property type="protein sequence ID" value="APH70673.1"/>
    <property type="molecule type" value="Genomic_DNA"/>
</dbReference>
<dbReference type="CDD" id="cd13666">
    <property type="entry name" value="PBP2_TRAP_DctP_like_1"/>
    <property type="match status" value="1"/>
</dbReference>
<sequence>MRTTVSAAALAAVLSTGAGFATAAETINLTAVSGYAPTASWVKIFEEYFIPQVDKALAEKGDYVINWNKGFSGTVVKPRGELDAVSSGVADLAIVVPAFHVDKLPLHAVSFVTPFATGDLHLVTRAMAKIAEEVPEFTQEWSDLGVHYIGPAGSVDNYEAVCKTNKPNPKDFDGVKIAGAGTNLLYFKGVGGVGVNSNLGDFYNAMQTGIAECSSVWAEAAAGFKLYEVAPYFIKADMGAVTSFAIAANETYWETLPEPVKEAIEEATAGYGTALADYVVAAADASLETYKANGGTIVQYTQEQRQEMAAGMPNIAQEWAEAADKAGKPGSKILTMYMDMLRANDQEIAREWDKE</sequence>
<keyword evidence="1 2" id="KW-0732">Signal</keyword>
<organism evidence="3 4">
    <name type="scientific">Aquibium oceanicum</name>
    <dbReference type="NCBI Taxonomy" id="1670800"/>
    <lineage>
        <taxon>Bacteria</taxon>
        <taxon>Pseudomonadati</taxon>
        <taxon>Pseudomonadota</taxon>
        <taxon>Alphaproteobacteria</taxon>
        <taxon>Hyphomicrobiales</taxon>
        <taxon>Phyllobacteriaceae</taxon>
        <taxon>Aquibium</taxon>
    </lineage>
</organism>
<dbReference type="Proteomes" id="UP000182840">
    <property type="component" value="Chromosome"/>
</dbReference>
<dbReference type="NCBIfam" id="NF037995">
    <property type="entry name" value="TRAP_S1"/>
    <property type="match status" value="1"/>
</dbReference>
<proteinExistence type="predicted"/>
<evidence type="ECO:0000313" key="4">
    <source>
        <dbReference type="Proteomes" id="UP000182840"/>
    </source>
</evidence>
<dbReference type="KEGG" id="meso:BSQ44_04180"/>
<dbReference type="PANTHER" id="PTHR33376">
    <property type="match status" value="1"/>
</dbReference>
<evidence type="ECO:0008006" key="5">
    <source>
        <dbReference type="Google" id="ProtNLM"/>
    </source>
</evidence>
<dbReference type="Pfam" id="PF03480">
    <property type="entry name" value="DctP"/>
    <property type="match status" value="1"/>
</dbReference>
<dbReference type="Gene3D" id="3.40.190.170">
    <property type="entry name" value="Bacterial extracellular solute-binding protein, family 7"/>
    <property type="match status" value="1"/>
</dbReference>
<accession>A0A1L3SMP7</accession>
<dbReference type="PANTHER" id="PTHR33376:SF15">
    <property type="entry name" value="BLL6794 PROTEIN"/>
    <property type="match status" value="1"/>
</dbReference>
<gene>
    <name evidence="3" type="ORF">BSQ44_04180</name>
</gene>
<dbReference type="STRING" id="1670800.BSQ44_04180"/>
<reference evidence="4" key="1">
    <citation type="submission" date="2016-11" db="EMBL/GenBank/DDBJ databases">
        <title>Mesorhizobium oceanicum sp. nov., isolated from deep seawater in South China Sea.</title>
        <authorList>
            <person name="Fu G.-Y."/>
        </authorList>
    </citation>
    <scope>NUCLEOTIDE SEQUENCE [LARGE SCALE GENOMIC DNA]</scope>
    <source>
        <strain evidence="4">B7</strain>
    </source>
</reference>
<evidence type="ECO:0000313" key="3">
    <source>
        <dbReference type="EMBL" id="APH70673.1"/>
    </source>
</evidence>
<dbReference type="InterPro" id="IPR038404">
    <property type="entry name" value="TRAP_DctP_sf"/>
</dbReference>
<feature type="chain" id="PRO_5013335468" description="C4-dicarboxylate ABC transporter" evidence="2">
    <location>
        <begin position="24"/>
        <end position="355"/>
    </location>
</feature>
<evidence type="ECO:0000256" key="1">
    <source>
        <dbReference type="ARBA" id="ARBA00022729"/>
    </source>
</evidence>
<feature type="signal peptide" evidence="2">
    <location>
        <begin position="1"/>
        <end position="23"/>
    </location>
</feature>
<protein>
    <recommendedName>
        <fullName evidence="5">C4-dicarboxylate ABC transporter</fullName>
    </recommendedName>
</protein>
<evidence type="ECO:0000256" key="2">
    <source>
        <dbReference type="SAM" id="SignalP"/>
    </source>
</evidence>
<keyword evidence="4" id="KW-1185">Reference proteome</keyword>
<dbReference type="GO" id="GO:0055085">
    <property type="term" value="P:transmembrane transport"/>
    <property type="evidence" value="ECO:0007669"/>
    <property type="project" value="InterPro"/>
</dbReference>